<gene>
    <name evidence="6" type="ORF">FIA58_010510</name>
</gene>
<reference evidence="7" key="1">
    <citation type="submission" date="2019-05" db="EMBL/GenBank/DDBJ databases">
        <title>Flavobacterium profundi sp. nov., isolated from a deep-sea seamount.</title>
        <authorList>
            <person name="Zhang D.-C."/>
        </authorList>
    </citation>
    <scope>NUCLEOTIDE SEQUENCE [LARGE SCALE GENOMIC DNA]</scope>
    <source>
        <strain evidence="7">EC11</strain>
    </source>
</reference>
<feature type="domain" description="cGAS/DncV-like nucleotidyltransferase C-terminal helical" evidence="5">
    <location>
        <begin position="188"/>
        <end position="295"/>
    </location>
</feature>
<keyword evidence="7" id="KW-1185">Reference proteome</keyword>
<dbReference type="Proteomes" id="UP000817854">
    <property type="component" value="Unassembled WGS sequence"/>
</dbReference>
<comment type="caution">
    <text evidence="6">The sequence shown here is derived from an EMBL/GenBank/DDBJ whole genome shotgun (WGS) entry which is preliminary data.</text>
</comment>
<evidence type="ECO:0000259" key="5">
    <source>
        <dbReference type="Pfam" id="PF26305"/>
    </source>
</evidence>
<organism evidence="6 7">
    <name type="scientific">Flavobacterium jejuense</name>
    <dbReference type="NCBI Taxonomy" id="1544455"/>
    <lineage>
        <taxon>Bacteria</taxon>
        <taxon>Pseudomonadati</taxon>
        <taxon>Bacteroidota</taxon>
        <taxon>Flavobacteriia</taxon>
        <taxon>Flavobacteriales</taxon>
        <taxon>Flavobacteriaceae</taxon>
        <taxon>Flavobacterium</taxon>
    </lineage>
</organism>
<reference evidence="6 7" key="3">
    <citation type="submission" date="2020-02" db="EMBL/GenBank/DDBJ databases">
        <title>Flavobacterium profundi sp. nov., isolated from a deep-sea seamount.</title>
        <authorList>
            <person name="Zhang D.-C."/>
        </authorList>
    </citation>
    <scope>NUCLEOTIDE SEQUENCE [LARGE SCALE GENOMIC DNA]</scope>
    <source>
        <strain evidence="6 7">EC11</strain>
    </source>
</reference>
<keyword evidence="3" id="KW-0547">Nucleotide-binding</keyword>
<dbReference type="SUPFAM" id="SSF81301">
    <property type="entry name" value="Nucleotidyltransferase"/>
    <property type="match status" value="1"/>
</dbReference>
<evidence type="ECO:0000313" key="7">
    <source>
        <dbReference type="Proteomes" id="UP000817854"/>
    </source>
</evidence>
<evidence type="ECO:0000256" key="1">
    <source>
        <dbReference type="ARBA" id="ARBA00022679"/>
    </source>
</evidence>
<keyword evidence="1" id="KW-0808">Transferase</keyword>
<evidence type="ECO:0000256" key="4">
    <source>
        <dbReference type="ARBA" id="ARBA00023118"/>
    </source>
</evidence>
<keyword evidence="2" id="KW-0548">Nucleotidyltransferase</keyword>
<dbReference type="InterPro" id="IPR058909">
    <property type="entry name" value="CD_NTase_C"/>
</dbReference>
<reference evidence="6 7" key="2">
    <citation type="submission" date="2019-05" db="EMBL/GenBank/DDBJ databases">
        <authorList>
            <person name="Lianzixin W."/>
        </authorList>
    </citation>
    <scope>NUCLEOTIDE SEQUENCE [LARGE SCALE GENOMIC DNA]</scope>
    <source>
        <strain evidence="6 7">EC11</strain>
    </source>
</reference>
<dbReference type="InterPro" id="IPR043519">
    <property type="entry name" value="NT_sf"/>
</dbReference>
<proteinExistence type="predicted"/>
<name>A0ABX0IQX8_9FLAO</name>
<evidence type="ECO:0000256" key="3">
    <source>
        <dbReference type="ARBA" id="ARBA00022741"/>
    </source>
</evidence>
<dbReference type="Pfam" id="PF26305">
    <property type="entry name" value="CD_NTase_C"/>
    <property type="match status" value="1"/>
</dbReference>
<evidence type="ECO:0000313" key="6">
    <source>
        <dbReference type="EMBL" id="NHN26108.1"/>
    </source>
</evidence>
<keyword evidence="4" id="KW-0051">Antiviral defense</keyword>
<accession>A0ABX0IQX8</accession>
<sequence length="306" mass="35146">MKGVEPEYTQKSRLAGERVQNHLKENLTEVVYKYQGSVMTNTHIKGTSDIDLLVITDTFYTFDRKSINTVITTESLKSQLNSIQLSKLQNELKGGGYSNALSDLRKNRIDSENTLIPIYDICDITHPKAIKITNKSLNRDVDIVIANWYDGVTSVLRDKDSDYRGIQVYNKETNSKGNADYPFLSIKRINERSSETNGRLKKMIRFLKNLKADSDLEIKLSSFDFNAICYDIETYKYINKNFYELVPILYLQLKSLADNYEHSNNLNSVDGNEYIFRNDSTKLNSLKNLMTEIDSILIDLKKAVVI</sequence>
<protein>
    <recommendedName>
        <fullName evidence="5">cGAS/DncV-like nucleotidyltransferase C-terminal helical domain-containing protein</fullName>
    </recommendedName>
</protein>
<evidence type="ECO:0000256" key="2">
    <source>
        <dbReference type="ARBA" id="ARBA00022695"/>
    </source>
</evidence>
<dbReference type="EMBL" id="VEVQ02000006">
    <property type="protein sequence ID" value="NHN26108.1"/>
    <property type="molecule type" value="Genomic_DNA"/>
</dbReference>